<dbReference type="InterPro" id="IPR013762">
    <property type="entry name" value="Integrase-like_cat_sf"/>
</dbReference>
<dbReference type="PROSITE" id="PS51898">
    <property type="entry name" value="TYR_RECOMBINASE"/>
    <property type="match status" value="1"/>
</dbReference>
<evidence type="ECO:0000256" key="5">
    <source>
        <dbReference type="PROSITE-ProRule" id="PRU01248"/>
    </source>
</evidence>
<dbReference type="Gene3D" id="1.10.443.10">
    <property type="entry name" value="Intergrase catalytic core"/>
    <property type="match status" value="1"/>
</dbReference>
<evidence type="ECO:0000313" key="8">
    <source>
        <dbReference type="EMBL" id="ETR71028.1"/>
    </source>
</evidence>
<keyword evidence="1" id="KW-0159">Chromosome partition</keyword>
<reference evidence="9" key="1">
    <citation type="submission" date="2012-11" db="EMBL/GenBank/DDBJ databases">
        <authorList>
            <person name="Lucero-Rivera Y.E."/>
            <person name="Tovar-Ramirez D."/>
        </authorList>
    </citation>
    <scope>NUCLEOTIDE SEQUENCE [LARGE SCALE GENOMIC DNA]</scope>
    <source>
        <strain evidence="9">Araruama</strain>
    </source>
</reference>
<keyword evidence="3 5" id="KW-0238">DNA-binding</keyword>
<dbReference type="GO" id="GO:0007059">
    <property type="term" value="P:chromosome segregation"/>
    <property type="evidence" value="ECO:0007669"/>
    <property type="project" value="UniProtKB-KW"/>
</dbReference>
<gene>
    <name evidence="8" type="ORF">OMM_02792</name>
</gene>
<dbReference type="EMBL" id="ATBP01000331">
    <property type="protein sequence ID" value="ETR71028.1"/>
    <property type="molecule type" value="Genomic_DNA"/>
</dbReference>
<evidence type="ECO:0000256" key="3">
    <source>
        <dbReference type="ARBA" id="ARBA00023125"/>
    </source>
</evidence>
<organism evidence="8 9">
    <name type="scientific">Candidatus Magnetoglobus multicellularis str. Araruama</name>
    <dbReference type="NCBI Taxonomy" id="890399"/>
    <lineage>
        <taxon>Bacteria</taxon>
        <taxon>Pseudomonadati</taxon>
        <taxon>Thermodesulfobacteriota</taxon>
        <taxon>Desulfobacteria</taxon>
        <taxon>Desulfobacterales</taxon>
        <taxon>Desulfobacteraceae</taxon>
        <taxon>Candidatus Magnetoglobus</taxon>
    </lineage>
</organism>
<comment type="caution">
    <text evidence="8">The sequence shown here is derived from an EMBL/GenBank/DDBJ whole genome shotgun (WGS) entry which is preliminary data.</text>
</comment>
<name>A0A1V1P8A2_9BACT</name>
<dbReference type="AlphaFoldDB" id="A0A1V1P8A2"/>
<dbReference type="GO" id="GO:0006310">
    <property type="term" value="P:DNA recombination"/>
    <property type="evidence" value="ECO:0007669"/>
    <property type="project" value="UniProtKB-KW"/>
</dbReference>
<evidence type="ECO:0000259" key="7">
    <source>
        <dbReference type="PROSITE" id="PS51900"/>
    </source>
</evidence>
<dbReference type="Proteomes" id="UP000189670">
    <property type="component" value="Unassembled WGS sequence"/>
</dbReference>
<dbReference type="InterPro" id="IPR044068">
    <property type="entry name" value="CB"/>
</dbReference>
<dbReference type="Pfam" id="PF00589">
    <property type="entry name" value="Phage_integrase"/>
    <property type="match status" value="1"/>
</dbReference>
<dbReference type="InterPro" id="IPR002104">
    <property type="entry name" value="Integrase_catalytic"/>
</dbReference>
<dbReference type="PROSITE" id="PS51900">
    <property type="entry name" value="CB"/>
    <property type="match status" value="1"/>
</dbReference>
<keyword evidence="2" id="KW-0229">DNA integration</keyword>
<evidence type="ECO:0000256" key="4">
    <source>
        <dbReference type="ARBA" id="ARBA00023172"/>
    </source>
</evidence>
<keyword evidence="4" id="KW-0233">DNA recombination</keyword>
<dbReference type="PANTHER" id="PTHR30349">
    <property type="entry name" value="PHAGE INTEGRASE-RELATED"/>
    <property type="match status" value="1"/>
</dbReference>
<dbReference type="InterPro" id="IPR050090">
    <property type="entry name" value="Tyrosine_recombinase_XerCD"/>
</dbReference>
<accession>A0A1V1P8A2</accession>
<dbReference type="PANTHER" id="PTHR30349:SF81">
    <property type="entry name" value="TYROSINE RECOMBINASE XERC"/>
    <property type="match status" value="1"/>
</dbReference>
<evidence type="ECO:0000256" key="2">
    <source>
        <dbReference type="ARBA" id="ARBA00022908"/>
    </source>
</evidence>
<feature type="domain" description="Core-binding (CB)" evidence="7">
    <location>
        <begin position="5"/>
        <end position="98"/>
    </location>
</feature>
<dbReference type="GO" id="GO:0003677">
    <property type="term" value="F:DNA binding"/>
    <property type="evidence" value="ECO:0007669"/>
    <property type="project" value="UniProtKB-UniRule"/>
</dbReference>
<dbReference type="InterPro" id="IPR004107">
    <property type="entry name" value="Integrase_SAM-like_N"/>
</dbReference>
<feature type="domain" description="Tyr recombinase" evidence="6">
    <location>
        <begin position="122"/>
        <end position="313"/>
    </location>
</feature>
<dbReference type="GO" id="GO:0015074">
    <property type="term" value="P:DNA integration"/>
    <property type="evidence" value="ECO:0007669"/>
    <property type="project" value="UniProtKB-KW"/>
</dbReference>
<protein>
    <submittedName>
        <fullName evidence="8">Phage-specific recombinase/integrase XerD</fullName>
    </submittedName>
</protein>
<dbReference type="Gene3D" id="1.10.150.130">
    <property type="match status" value="1"/>
</dbReference>
<dbReference type="InterPro" id="IPR010998">
    <property type="entry name" value="Integrase_recombinase_N"/>
</dbReference>
<proteinExistence type="predicted"/>
<evidence type="ECO:0000259" key="6">
    <source>
        <dbReference type="PROSITE" id="PS51898"/>
    </source>
</evidence>
<dbReference type="SUPFAM" id="SSF56349">
    <property type="entry name" value="DNA breaking-rejoining enzymes"/>
    <property type="match status" value="1"/>
</dbReference>
<dbReference type="Pfam" id="PF02899">
    <property type="entry name" value="Phage_int_SAM_1"/>
    <property type="match status" value="1"/>
</dbReference>
<dbReference type="InterPro" id="IPR011010">
    <property type="entry name" value="DNA_brk_join_enz"/>
</dbReference>
<sequence length="343" mass="40374">MKMTNDFAWYLSKFFTKYLPGEKNVSVNTITSYRDSFRIFLLFCEKIKGISPEKIRLSNFTRELVIEYLDWLENERKCSIITRNQRLSSIHGFLRYVQKESPDNLYEIQRILGISSKKAPKTIVPYLTENELKILFQQPDIKTRQGRRDLVLLILLYDSASRVQELTRLKVKNVRLSSPAVITLHGKGDKTRQVPILGKTKDLLKDYLEDHKKYNWGVALAEAPLFFNQRHQALSRWGVSYILNKHVRSARNDKNFKVDFPVTPHVIRHSKAMGMIKAGINLIYIRDFLGHSNVMTTEIYARADNEMKRKALEESYKELYNDEMPKWEDDENLMDWLQDLCKN</sequence>
<evidence type="ECO:0000313" key="9">
    <source>
        <dbReference type="Proteomes" id="UP000189670"/>
    </source>
</evidence>
<evidence type="ECO:0000256" key="1">
    <source>
        <dbReference type="ARBA" id="ARBA00022829"/>
    </source>
</evidence>